<comment type="caution">
    <text evidence="2">The sequence shown here is derived from an EMBL/GenBank/DDBJ whole genome shotgun (WGS) entry which is preliminary data.</text>
</comment>
<dbReference type="AlphaFoldDB" id="A0A1F2WRP3"/>
<proteinExistence type="inferred from homology"/>
<reference evidence="2 3" key="1">
    <citation type="journal article" date="2016" name="Nat. Commun.">
        <title>Thousands of microbial genomes shed light on interconnected biogeochemical processes in an aquifer system.</title>
        <authorList>
            <person name="Anantharaman K."/>
            <person name="Brown C.T."/>
            <person name="Hug L.A."/>
            <person name="Sharon I."/>
            <person name="Castelle C.J."/>
            <person name="Probst A.J."/>
            <person name="Thomas B.C."/>
            <person name="Singh A."/>
            <person name="Wilkins M.J."/>
            <person name="Karaoz U."/>
            <person name="Brodie E.L."/>
            <person name="Williams K.H."/>
            <person name="Hubbard S.S."/>
            <person name="Banfield J.F."/>
        </authorList>
    </citation>
    <scope>NUCLEOTIDE SEQUENCE [LARGE SCALE GENOMIC DNA]</scope>
</reference>
<dbReference type="Pfam" id="PF01144">
    <property type="entry name" value="CoA_trans"/>
    <property type="match status" value="1"/>
</dbReference>
<organism evidence="2 3">
    <name type="scientific">Candidatus Solincola sediminis</name>
    <dbReference type="NCBI Taxonomy" id="1797199"/>
    <lineage>
        <taxon>Bacteria</taxon>
        <taxon>Bacillati</taxon>
        <taxon>Actinomycetota</taxon>
        <taxon>Candidatus Geothermincolia</taxon>
        <taxon>Candidatus Geothermincolales</taxon>
        <taxon>Candidatus Geothermincolaceae</taxon>
        <taxon>Candidatus Solincola</taxon>
    </lineage>
</organism>
<name>A0A1F2WRP3_9ACTN</name>
<dbReference type="Proteomes" id="UP000177876">
    <property type="component" value="Unassembled WGS sequence"/>
</dbReference>
<dbReference type="GO" id="GO:0008410">
    <property type="term" value="F:CoA-transferase activity"/>
    <property type="evidence" value="ECO:0007669"/>
    <property type="project" value="InterPro"/>
</dbReference>
<gene>
    <name evidence="2" type="ORF">A2Y75_11480</name>
</gene>
<dbReference type="STRING" id="1797197.A2Y75_11480"/>
<dbReference type="PANTHER" id="PTHR43293">
    <property type="entry name" value="ACETATE COA-TRANSFERASE YDIF"/>
    <property type="match status" value="1"/>
</dbReference>
<evidence type="ECO:0000313" key="2">
    <source>
        <dbReference type="EMBL" id="OFW59480.1"/>
    </source>
</evidence>
<dbReference type="SUPFAM" id="SSF100950">
    <property type="entry name" value="NagB/RpiA/CoA transferase-like"/>
    <property type="match status" value="2"/>
</dbReference>
<comment type="similarity">
    <text evidence="1">Belongs to the 3-oxoacid CoA-transferase subunit B family.</text>
</comment>
<dbReference type="EMBL" id="MELK01000015">
    <property type="protein sequence ID" value="OFW59480.1"/>
    <property type="molecule type" value="Genomic_DNA"/>
</dbReference>
<dbReference type="InterPro" id="IPR037171">
    <property type="entry name" value="NagB/RpiA_transferase-like"/>
</dbReference>
<protein>
    <recommendedName>
        <fullName evidence="4">Glutaconate CoA-transferase</fullName>
    </recommendedName>
</protein>
<sequence length="593" mass="66128">MFGVFEDSVADKVNLAEAEITAENKIVDLPKAISSLIRPGMHLHIGQAYMRPNAAIYELCRQFWKKNPHFTVSSLGFIANMVLLVYGRLVEKAISTFCGDSYPFPGPNRIYQDAFKEGLLKIENWSILPFCQRLLAGALGVDWMPTHSLIGSSMAEENKRDFYITETPDGEQVGMVRAMRPDLTLIHGWAADRAGNVLLLPPYAENVHAVFASKEGALVTVERIVPTSFLRSYSHFVKIPGYMVKAVCPVPMGVHPSGASNQGIKEFDAYAEDEDFMLELRAACKDPRTIEAWTREWLHDIKDHDQYLEKLGFEKMWFLKGGSASDSWRSELCTRAQSINEESDYTPTEMMVIEAARQLQTRIRSQGYHTILAGIGASNLAAWKAWYDLRRQDYSVELMAEAGFYGYTPRPSDPFIFNFRNIPTCIMLTDILTILGSMVAAKSSRAIGILGAGQVDRFGNINSTKIPEHKLFLVGSGGACDVALGAGEVMITISQDTLRTPESVPYVTAPGERVRTVVTTMGVFEKLPGDEELTLTAYFPGLGKDARESVETIRSSCGWELKVGSSIREAEAPEKDELYDVRIFDPRRFFLSD</sequence>
<evidence type="ECO:0000256" key="1">
    <source>
        <dbReference type="ARBA" id="ARBA00007047"/>
    </source>
</evidence>
<dbReference type="Gene3D" id="3.40.1080.10">
    <property type="entry name" value="Glutaconate Coenzyme A-transferase"/>
    <property type="match status" value="2"/>
</dbReference>
<evidence type="ECO:0008006" key="4">
    <source>
        <dbReference type="Google" id="ProtNLM"/>
    </source>
</evidence>
<dbReference type="Gene3D" id="3.30.30.40">
    <property type="match status" value="1"/>
</dbReference>
<evidence type="ECO:0000313" key="3">
    <source>
        <dbReference type="Proteomes" id="UP000177876"/>
    </source>
</evidence>
<dbReference type="InterPro" id="IPR004165">
    <property type="entry name" value="CoA_trans_fam_I"/>
</dbReference>
<dbReference type="PANTHER" id="PTHR43293:SF3">
    <property type="entry name" value="CHOLESTEROL RING-CLEAVING HYDROLASE IPDB SUBUNIT"/>
    <property type="match status" value="1"/>
</dbReference>
<dbReference type="SMART" id="SM00882">
    <property type="entry name" value="CoA_trans"/>
    <property type="match status" value="1"/>
</dbReference>
<accession>A0A1F2WRP3</accession>